<evidence type="ECO:0000256" key="1">
    <source>
        <dbReference type="ARBA" id="ARBA00022490"/>
    </source>
</evidence>
<dbReference type="InterPro" id="IPR010312">
    <property type="entry name" value="Transc_reg_CodY_N"/>
</dbReference>
<feature type="domain" description="Global transcriptional regulator CodY C-terminal" evidence="9">
    <location>
        <begin position="212"/>
        <end position="268"/>
    </location>
</feature>
<dbReference type="Pfam" id="PF06018">
    <property type="entry name" value="CodY"/>
    <property type="match status" value="1"/>
</dbReference>
<dbReference type="InterPro" id="IPR013198">
    <property type="entry name" value="GTP_trans_reg_CodY_C"/>
</dbReference>
<dbReference type="InterPro" id="IPR014154">
    <property type="entry name" value="CodY"/>
</dbReference>
<evidence type="ECO:0000256" key="6">
    <source>
        <dbReference type="ARBA" id="ARBA00034538"/>
    </source>
</evidence>
<dbReference type="InterPro" id="IPR036390">
    <property type="entry name" value="WH_DNA-bd_sf"/>
</dbReference>
<keyword evidence="2 7" id="KW-0678">Repressor</keyword>
<keyword evidence="4 7" id="KW-0238">DNA-binding</keyword>
<comment type="subcellular location">
    <subcellularLocation>
        <location evidence="7">Cytoplasm</location>
    </subcellularLocation>
</comment>
<organism evidence="10 11">
    <name type="scientific">Streptococcus moroccensis</name>
    <dbReference type="NCBI Taxonomy" id="1451356"/>
    <lineage>
        <taxon>Bacteria</taxon>
        <taxon>Bacillati</taxon>
        <taxon>Bacillota</taxon>
        <taxon>Bacilli</taxon>
        <taxon>Lactobacillales</taxon>
        <taxon>Streptococcaceae</taxon>
        <taxon>Streptococcus</taxon>
    </lineage>
</organism>
<dbReference type="PIRSF" id="PIRSF011572">
    <property type="entry name" value="GTP_sensing_CodY"/>
    <property type="match status" value="1"/>
</dbReference>
<evidence type="ECO:0000313" key="11">
    <source>
        <dbReference type="Proteomes" id="UP001223079"/>
    </source>
</evidence>
<dbReference type="Gene3D" id="3.30.450.40">
    <property type="match status" value="1"/>
</dbReference>
<dbReference type="PANTHER" id="PTHR40062:SF1">
    <property type="entry name" value="GLOBAL TRANSCRIPTIONAL REGULATOR CODY"/>
    <property type="match status" value="1"/>
</dbReference>
<feature type="region of interest" description="GAF domain" evidence="7">
    <location>
        <begin position="1"/>
        <end position="169"/>
    </location>
</feature>
<name>A0ABT9YU87_9STRE</name>
<comment type="caution">
    <text evidence="10">The sequence shown here is derived from an EMBL/GenBank/DDBJ whole genome shotgun (WGS) entry which is preliminary data.</text>
</comment>
<dbReference type="InterPro" id="IPR036388">
    <property type="entry name" value="WH-like_DNA-bd_sf"/>
</dbReference>
<comment type="function">
    <text evidence="7">DNA-binding global transcriptional regulator which is involved in the adaptive response to starvation and acts by directly or indirectly controlling the expression of numerous genes in response to nutrient availability. During rapid exponential growth, CodY is highly active and represses genes whose products allow adaptation to nutrient depletion.</text>
</comment>
<feature type="domain" description="Global transcriptional regulator CodY N-terminal" evidence="8">
    <location>
        <begin position="13"/>
        <end position="192"/>
    </location>
</feature>
<evidence type="ECO:0000313" key="10">
    <source>
        <dbReference type="EMBL" id="MDQ0223335.1"/>
    </source>
</evidence>
<dbReference type="NCBIfam" id="TIGR02787">
    <property type="entry name" value="codY_Gpos"/>
    <property type="match status" value="1"/>
</dbReference>
<dbReference type="InterPro" id="IPR011991">
    <property type="entry name" value="ArsR-like_HTH"/>
</dbReference>
<reference evidence="10 11" key="1">
    <citation type="submission" date="2023-07" db="EMBL/GenBank/DDBJ databases">
        <title>Genomic Encyclopedia of Type Strains, Phase IV (KMG-IV): sequencing the most valuable type-strain genomes for metagenomic binning, comparative biology and taxonomic classification.</title>
        <authorList>
            <person name="Goeker M."/>
        </authorList>
    </citation>
    <scope>NUCLEOTIDE SEQUENCE [LARGE SCALE GENOMIC DNA]</scope>
    <source>
        <strain evidence="10 11">DSM 105143</strain>
    </source>
</reference>
<protein>
    <recommendedName>
        <fullName evidence="6 7">Global transcriptional regulator CodY</fullName>
    </recommendedName>
</protein>
<dbReference type="InterPro" id="IPR029016">
    <property type="entry name" value="GAF-like_dom_sf"/>
</dbReference>
<keyword evidence="3 7" id="KW-0805">Transcription regulation</keyword>
<proteinExistence type="inferred from homology"/>
<evidence type="ECO:0000256" key="4">
    <source>
        <dbReference type="ARBA" id="ARBA00023125"/>
    </source>
</evidence>
<gene>
    <name evidence="7" type="primary">codY</name>
    <name evidence="10" type="ORF">J2S23_001910</name>
</gene>
<evidence type="ECO:0000256" key="2">
    <source>
        <dbReference type="ARBA" id="ARBA00022491"/>
    </source>
</evidence>
<evidence type="ECO:0000259" key="9">
    <source>
        <dbReference type="Pfam" id="PF08222"/>
    </source>
</evidence>
<dbReference type="EMBL" id="JAUSTM010000023">
    <property type="protein sequence ID" value="MDQ0223335.1"/>
    <property type="molecule type" value="Genomic_DNA"/>
</dbReference>
<dbReference type="Pfam" id="PF08222">
    <property type="entry name" value="HTH_CodY"/>
    <property type="match status" value="1"/>
</dbReference>
<evidence type="ECO:0000256" key="5">
    <source>
        <dbReference type="ARBA" id="ARBA00023163"/>
    </source>
</evidence>
<feature type="DNA-binding region" description="H-T-H motif" evidence="7">
    <location>
        <begin position="217"/>
        <end position="236"/>
    </location>
</feature>
<dbReference type="PANTHER" id="PTHR40062">
    <property type="entry name" value="GTP-SENSING TRANSCRIPTIONAL PLEIOTROPIC REPRESSOR CODY"/>
    <property type="match status" value="1"/>
</dbReference>
<evidence type="ECO:0000259" key="8">
    <source>
        <dbReference type="Pfam" id="PF06018"/>
    </source>
</evidence>
<keyword evidence="5 7" id="KW-0804">Transcription</keyword>
<accession>A0ABT9YU87</accession>
<dbReference type="NCBIfam" id="NF003170">
    <property type="entry name" value="PRK04158.1"/>
    <property type="match status" value="1"/>
</dbReference>
<comment type="similarity">
    <text evidence="7">Belongs to the CodY family.</text>
</comment>
<evidence type="ECO:0000256" key="7">
    <source>
        <dbReference type="HAMAP-Rule" id="MF_00621"/>
    </source>
</evidence>
<sequence length="272" mass="30773">MKLIKNKVEFMTTLLEKTRSITAILKRAEEQLQKELPYNPISKELAEIIDCNACIINSSGEILGYFLKYETNNDRVEEFFESKQFPESYVRAASKIYDTEANLPVNSELAAYPEESQSSYPDSVTTVVPIHVSGIRFGSLITWRNDEQFHDDDLILIEMASTVVGIQLLNFQREKDEESIRKRTAVNMAVNTLSYSEMKAVSAILQELDGNEGQLTASVIADRIGITRSVIVNALRKLESAGIIESRSLGMKGTYLKVLIPEIFDEIKKRDY</sequence>
<dbReference type="Gene3D" id="1.10.10.10">
    <property type="entry name" value="Winged helix-like DNA-binding domain superfamily/Winged helix DNA-binding domain"/>
    <property type="match status" value="1"/>
</dbReference>
<keyword evidence="1 7" id="KW-0963">Cytoplasm</keyword>
<dbReference type="SUPFAM" id="SSF46785">
    <property type="entry name" value="Winged helix' DNA-binding domain"/>
    <property type="match status" value="1"/>
</dbReference>
<dbReference type="Proteomes" id="UP001223079">
    <property type="component" value="Unassembled WGS sequence"/>
</dbReference>
<dbReference type="CDD" id="cd00090">
    <property type="entry name" value="HTH_ARSR"/>
    <property type="match status" value="1"/>
</dbReference>
<dbReference type="HAMAP" id="MF_00621">
    <property type="entry name" value="HTH_type_CodY"/>
    <property type="match status" value="1"/>
</dbReference>
<keyword evidence="11" id="KW-1185">Reference proteome</keyword>
<evidence type="ECO:0000256" key="3">
    <source>
        <dbReference type="ARBA" id="ARBA00023015"/>
    </source>
</evidence>